<organism evidence="1 2">
    <name type="scientific">Helianthus annuus</name>
    <name type="common">Common sunflower</name>
    <dbReference type="NCBI Taxonomy" id="4232"/>
    <lineage>
        <taxon>Eukaryota</taxon>
        <taxon>Viridiplantae</taxon>
        <taxon>Streptophyta</taxon>
        <taxon>Embryophyta</taxon>
        <taxon>Tracheophyta</taxon>
        <taxon>Spermatophyta</taxon>
        <taxon>Magnoliopsida</taxon>
        <taxon>eudicotyledons</taxon>
        <taxon>Gunneridae</taxon>
        <taxon>Pentapetalae</taxon>
        <taxon>asterids</taxon>
        <taxon>campanulids</taxon>
        <taxon>Asterales</taxon>
        <taxon>Asteraceae</taxon>
        <taxon>Asteroideae</taxon>
        <taxon>Heliantheae alliance</taxon>
        <taxon>Heliantheae</taxon>
        <taxon>Helianthus</taxon>
    </lineage>
</organism>
<gene>
    <name evidence="1" type="ORF">HanXRQr2_Chr01g0032551</name>
</gene>
<dbReference type="Proteomes" id="UP000215914">
    <property type="component" value="Unassembled WGS sequence"/>
</dbReference>
<evidence type="ECO:0000313" key="1">
    <source>
        <dbReference type="EMBL" id="KAF5822922.1"/>
    </source>
</evidence>
<dbReference type="EMBL" id="MNCJ02000316">
    <property type="protein sequence ID" value="KAF5822922.1"/>
    <property type="molecule type" value="Genomic_DNA"/>
</dbReference>
<protein>
    <submittedName>
        <fullName evidence="1">Uncharacterized protein</fullName>
    </submittedName>
</protein>
<dbReference type="AlphaFoldDB" id="A0A9K3P333"/>
<name>A0A9K3P333_HELAN</name>
<dbReference type="Gramene" id="mRNA:HanXRQr2_Chr01g0032551">
    <property type="protein sequence ID" value="mRNA:HanXRQr2_Chr01g0032551"/>
    <property type="gene ID" value="HanXRQr2_Chr01g0032551"/>
</dbReference>
<evidence type="ECO:0000313" key="2">
    <source>
        <dbReference type="Proteomes" id="UP000215914"/>
    </source>
</evidence>
<sequence>MKALEYGVVDEFGIPKIEDANPVALQPSWRFGNGMFAVVFVVWPSYNCFEES</sequence>
<reference evidence="1" key="1">
    <citation type="journal article" date="2017" name="Nature">
        <title>The sunflower genome provides insights into oil metabolism, flowering and Asterid evolution.</title>
        <authorList>
            <person name="Badouin H."/>
            <person name="Gouzy J."/>
            <person name="Grassa C.J."/>
            <person name="Murat F."/>
            <person name="Staton S.E."/>
            <person name="Cottret L."/>
            <person name="Lelandais-Briere C."/>
            <person name="Owens G.L."/>
            <person name="Carrere S."/>
            <person name="Mayjonade B."/>
            <person name="Legrand L."/>
            <person name="Gill N."/>
            <person name="Kane N.C."/>
            <person name="Bowers J.E."/>
            <person name="Hubner S."/>
            <person name="Bellec A."/>
            <person name="Berard A."/>
            <person name="Berges H."/>
            <person name="Blanchet N."/>
            <person name="Boniface M.C."/>
            <person name="Brunel D."/>
            <person name="Catrice O."/>
            <person name="Chaidir N."/>
            <person name="Claudel C."/>
            <person name="Donnadieu C."/>
            <person name="Faraut T."/>
            <person name="Fievet G."/>
            <person name="Helmstetter N."/>
            <person name="King M."/>
            <person name="Knapp S.J."/>
            <person name="Lai Z."/>
            <person name="Le Paslier M.C."/>
            <person name="Lippi Y."/>
            <person name="Lorenzon L."/>
            <person name="Mandel J.R."/>
            <person name="Marage G."/>
            <person name="Marchand G."/>
            <person name="Marquand E."/>
            <person name="Bret-Mestries E."/>
            <person name="Morien E."/>
            <person name="Nambeesan S."/>
            <person name="Nguyen T."/>
            <person name="Pegot-Espagnet P."/>
            <person name="Pouilly N."/>
            <person name="Raftis F."/>
            <person name="Sallet E."/>
            <person name="Schiex T."/>
            <person name="Thomas J."/>
            <person name="Vandecasteele C."/>
            <person name="Vares D."/>
            <person name="Vear F."/>
            <person name="Vautrin S."/>
            <person name="Crespi M."/>
            <person name="Mangin B."/>
            <person name="Burke J.M."/>
            <person name="Salse J."/>
            <person name="Munos S."/>
            <person name="Vincourt P."/>
            <person name="Rieseberg L.H."/>
            <person name="Langlade N.B."/>
        </authorList>
    </citation>
    <scope>NUCLEOTIDE SEQUENCE</scope>
    <source>
        <tissue evidence="1">Leaves</tissue>
    </source>
</reference>
<reference evidence="1" key="2">
    <citation type="submission" date="2020-06" db="EMBL/GenBank/DDBJ databases">
        <title>Helianthus annuus Genome sequencing and assembly Release 2.</title>
        <authorList>
            <person name="Gouzy J."/>
            <person name="Langlade N."/>
            <person name="Munos S."/>
        </authorList>
    </citation>
    <scope>NUCLEOTIDE SEQUENCE</scope>
    <source>
        <tissue evidence="1">Leaves</tissue>
    </source>
</reference>
<proteinExistence type="predicted"/>
<keyword evidence="2" id="KW-1185">Reference proteome</keyword>
<accession>A0A9K3P333</accession>
<comment type="caution">
    <text evidence="1">The sequence shown here is derived from an EMBL/GenBank/DDBJ whole genome shotgun (WGS) entry which is preliminary data.</text>
</comment>